<sequence length="188" mass="21059">MFRKLFLGLFIFFVVGCASIPDSLKTQTETPITDFATIVDDPAFVQHKEVRLGGIIASITNEKHRTRIEMASLPLTSDGRPKLDEKPQGRFVAYIDGFLEPLEYTQGRLLTVVGTLDGNEKGKVGEFEYTFPVVTVSGSQIWQIKQEIRLDNFDAYHSCIGTRCSFMNYGFGSGFSSTRGEVKQRVTK</sequence>
<accession>Q1Z5L9</accession>
<dbReference type="NCBIfam" id="TIGR00752">
    <property type="entry name" value="slp"/>
    <property type="match status" value="1"/>
</dbReference>
<dbReference type="GO" id="GO:0019867">
    <property type="term" value="C:outer membrane"/>
    <property type="evidence" value="ECO:0007669"/>
    <property type="project" value="InterPro"/>
</dbReference>
<dbReference type="HOGENOM" id="CLU_100924_0_1_6"/>
<dbReference type="PANTHER" id="PTHR37530">
    <property type="entry name" value="OUTER MEMBRANE PROTEIN SLP"/>
    <property type="match status" value="1"/>
</dbReference>
<dbReference type="OrthoDB" id="5295757at2"/>
<feature type="signal peptide" evidence="1">
    <location>
        <begin position="1"/>
        <end position="20"/>
    </location>
</feature>
<dbReference type="PROSITE" id="PS51257">
    <property type="entry name" value="PROKAR_LIPOPROTEIN"/>
    <property type="match status" value="1"/>
</dbReference>
<dbReference type="RefSeq" id="WP_006231137.1">
    <property type="nucleotide sequence ID" value="NZ_CH724135.1"/>
</dbReference>
<protein>
    <submittedName>
        <fullName evidence="2">Hypothetical starvation-inducible outer membrane lipoprotein</fullName>
    </submittedName>
</protein>
<evidence type="ECO:0000313" key="3">
    <source>
        <dbReference type="Proteomes" id="UP000003789"/>
    </source>
</evidence>
<reference evidence="2 3" key="1">
    <citation type="submission" date="2006-03" db="EMBL/GenBank/DDBJ databases">
        <authorList>
            <person name="Bartlett D.H."/>
            <person name="Valle G."/>
            <person name="Lauro F.M."/>
            <person name="Vezzi A."/>
            <person name="Simonato F."/>
            <person name="Eloe E."/>
            <person name="Vitulo N."/>
            <person name="Stratton T.K."/>
            <person name="D'angelo M."/>
            <person name="Ferriera S."/>
            <person name="Johnson J."/>
            <person name="Kravitz S."/>
            <person name="Beeson K."/>
            <person name="Sutton G."/>
            <person name="Rogers Y."/>
            <person name="Friedman R."/>
            <person name="Frazier M."/>
            <person name="Venter J.C."/>
        </authorList>
    </citation>
    <scope>NUCLEOTIDE SEQUENCE [LARGE SCALE GENOMIC DNA]</scope>
    <source>
        <strain evidence="2 3">3TCK</strain>
    </source>
</reference>
<gene>
    <name evidence="2" type="ORF">P3TCK_16194</name>
</gene>
<dbReference type="EMBL" id="AAPH01000008">
    <property type="protein sequence ID" value="EAS43863.1"/>
    <property type="molecule type" value="Genomic_DNA"/>
</dbReference>
<keyword evidence="2" id="KW-0449">Lipoprotein</keyword>
<dbReference type="Pfam" id="PF03843">
    <property type="entry name" value="Slp"/>
    <property type="match status" value="1"/>
</dbReference>
<name>Q1Z5L9_9GAMM</name>
<dbReference type="InterPro" id="IPR004658">
    <property type="entry name" value="OMP_Slp"/>
</dbReference>
<evidence type="ECO:0000313" key="2">
    <source>
        <dbReference type="EMBL" id="EAS43863.1"/>
    </source>
</evidence>
<comment type="caution">
    <text evidence="2">The sequence shown here is derived from an EMBL/GenBank/DDBJ whole genome shotgun (WGS) entry which is preliminary data.</text>
</comment>
<dbReference type="Proteomes" id="UP000003789">
    <property type="component" value="Unassembled WGS sequence"/>
</dbReference>
<dbReference type="PANTHER" id="PTHR37530:SF1">
    <property type="entry name" value="OUTER MEMBRANE PROTEIN SLP"/>
    <property type="match status" value="1"/>
</dbReference>
<feature type="chain" id="PRO_5004198163" evidence="1">
    <location>
        <begin position="21"/>
        <end position="188"/>
    </location>
</feature>
<organism evidence="2 3">
    <name type="scientific">Photobacterium profundum 3TCK</name>
    <dbReference type="NCBI Taxonomy" id="314280"/>
    <lineage>
        <taxon>Bacteria</taxon>
        <taxon>Pseudomonadati</taxon>
        <taxon>Pseudomonadota</taxon>
        <taxon>Gammaproteobacteria</taxon>
        <taxon>Vibrionales</taxon>
        <taxon>Vibrionaceae</taxon>
        <taxon>Photobacterium</taxon>
    </lineage>
</organism>
<evidence type="ECO:0000256" key="1">
    <source>
        <dbReference type="SAM" id="SignalP"/>
    </source>
</evidence>
<dbReference type="PIRSF" id="PIRSF004982">
    <property type="entry name" value="SlP"/>
    <property type="match status" value="1"/>
</dbReference>
<proteinExistence type="predicted"/>
<dbReference type="AlphaFoldDB" id="Q1Z5L9"/>
<keyword evidence="1" id="KW-0732">Signal</keyword>